<name>A0A3P7D3L4_SCHSO</name>
<protein>
    <recommendedName>
        <fullName evidence="1">Reverse transcriptase domain-containing protein</fullName>
    </recommendedName>
</protein>
<keyword evidence="3" id="KW-1185">Reference proteome</keyword>
<organism evidence="2 3">
    <name type="scientific">Schistocephalus solidus</name>
    <name type="common">Tapeworm</name>
    <dbReference type="NCBI Taxonomy" id="70667"/>
    <lineage>
        <taxon>Eukaryota</taxon>
        <taxon>Metazoa</taxon>
        <taxon>Spiralia</taxon>
        <taxon>Lophotrochozoa</taxon>
        <taxon>Platyhelminthes</taxon>
        <taxon>Cestoda</taxon>
        <taxon>Eucestoda</taxon>
        <taxon>Diphyllobothriidea</taxon>
        <taxon>Diphyllobothriidae</taxon>
        <taxon>Schistocephalus</taxon>
    </lineage>
</organism>
<reference evidence="2 3" key="1">
    <citation type="submission" date="2018-11" db="EMBL/GenBank/DDBJ databases">
        <authorList>
            <consortium name="Pathogen Informatics"/>
        </authorList>
    </citation>
    <scope>NUCLEOTIDE SEQUENCE [LARGE SCALE GENOMIC DNA]</scope>
    <source>
        <strain evidence="2 3">NST_G2</strain>
    </source>
</reference>
<dbReference type="Gene3D" id="3.60.10.10">
    <property type="entry name" value="Endonuclease/exonuclease/phosphatase"/>
    <property type="match status" value="1"/>
</dbReference>
<dbReference type="InterPro" id="IPR036691">
    <property type="entry name" value="Endo/exonu/phosph_ase_sf"/>
</dbReference>
<dbReference type="Pfam" id="PF00078">
    <property type="entry name" value="RVT_1"/>
    <property type="match status" value="1"/>
</dbReference>
<dbReference type="PANTHER" id="PTHR47027">
    <property type="entry name" value="REVERSE TRANSCRIPTASE DOMAIN-CONTAINING PROTEIN"/>
    <property type="match status" value="1"/>
</dbReference>
<sequence length="464" mass="52403">MGEVGAGYTFYWSGRPKAERCDAGVAFAIRNDIVGRLPCLPQGINDRLMSLRLPFREDKFTTIISAYAAPMTSSDVAKDQFYEDLHALPATVPKVDELIVLGSFNARVGTDHATWQGVLGPQGLGSCNDNGLLLPTCAEHRFQLTNTFFRLLTREKATWIHPLSWRWQLLDYVLVRRRDLKDVLVTKSIRDADGWTDHRLILSQMRLRLNPRRRPQCKRPPGKAIKAIYGPCIKGTAPLLSSDGTTLLTEKSQFLKRWAEHFRSVLNCSSAISDAAMDRLPQVVTNNDLDLPPSLPETIRVVHQLSSGKAPGSDAIPLKVYKHARNLSNRLNGQLEQGLLPESQCGFRRHRGATDMIFSARQLQEKCQKMQTHLYATFLDLTKAFDTVNRDGLWKFMQKFGCPEWFTHMVHQLRDGMMAHVTEAFAVTKEVKQGCVLSPTLLSLMFSAMLMDTYRDEHPGIHIT</sequence>
<dbReference type="AlphaFoldDB" id="A0A3P7D3L4"/>
<evidence type="ECO:0000313" key="2">
    <source>
        <dbReference type="EMBL" id="VDM01236.1"/>
    </source>
</evidence>
<dbReference type="PROSITE" id="PS50878">
    <property type="entry name" value="RT_POL"/>
    <property type="match status" value="1"/>
</dbReference>
<dbReference type="InterPro" id="IPR000477">
    <property type="entry name" value="RT_dom"/>
</dbReference>
<evidence type="ECO:0000313" key="3">
    <source>
        <dbReference type="Proteomes" id="UP000275846"/>
    </source>
</evidence>
<dbReference type="STRING" id="70667.A0A3P7D3L4"/>
<dbReference type="EMBL" id="UYSU01039369">
    <property type="protein sequence ID" value="VDM01236.1"/>
    <property type="molecule type" value="Genomic_DNA"/>
</dbReference>
<dbReference type="SUPFAM" id="SSF56219">
    <property type="entry name" value="DNase I-like"/>
    <property type="match status" value="1"/>
</dbReference>
<dbReference type="PANTHER" id="PTHR47027:SF26">
    <property type="entry name" value="REVERSE TRANSCRIPTASE DOMAIN-CONTAINING PROTEIN"/>
    <property type="match status" value="1"/>
</dbReference>
<feature type="domain" description="Reverse transcriptase" evidence="1">
    <location>
        <begin position="236"/>
        <end position="464"/>
    </location>
</feature>
<proteinExistence type="predicted"/>
<dbReference type="OrthoDB" id="6159030at2759"/>
<dbReference type="InterPro" id="IPR043502">
    <property type="entry name" value="DNA/RNA_pol_sf"/>
</dbReference>
<accession>A0A3P7D3L4</accession>
<gene>
    <name evidence="2" type="ORF">SSLN_LOCUS14850</name>
</gene>
<dbReference type="Proteomes" id="UP000275846">
    <property type="component" value="Unassembled WGS sequence"/>
</dbReference>
<evidence type="ECO:0000259" key="1">
    <source>
        <dbReference type="PROSITE" id="PS50878"/>
    </source>
</evidence>
<dbReference type="SUPFAM" id="SSF56672">
    <property type="entry name" value="DNA/RNA polymerases"/>
    <property type="match status" value="1"/>
</dbReference>